<dbReference type="Proteomes" id="UP001469553">
    <property type="component" value="Unassembled WGS sequence"/>
</dbReference>
<dbReference type="EMBL" id="JAHRIP010006015">
    <property type="protein sequence ID" value="MEQ2282085.1"/>
    <property type="molecule type" value="Genomic_DNA"/>
</dbReference>
<organism evidence="1 2">
    <name type="scientific">Ameca splendens</name>
    <dbReference type="NCBI Taxonomy" id="208324"/>
    <lineage>
        <taxon>Eukaryota</taxon>
        <taxon>Metazoa</taxon>
        <taxon>Chordata</taxon>
        <taxon>Craniata</taxon>
        <taxon>Vertebrata</taxon>
        <taxon>Euteleostomi</taxon>
        <taxon>Actinopterygii</taxon>
        <taxon>Neopterygii</taxon>
        <taxon>Teleostei</taxon>
        <taxon>Neoteleostei</taxon>
        <taxon>Acanthomorphata</taxon>
        <taxon>Ovalentaria</taxon>
        <taxon>Atherinomorphae</taxon>
        <taxon>Cyprinodontiformes</taxon>
        <taxon>Goodeidae</taxon>
        <taxon>Ameca</taxon>
    </lineage>
</organism>
<protein>
    <submittedName>
        <fullName evidence="1">Uncharacterized protein</fullName>
    </submittedName>
</protein>
<comment type="caution">
    <text evidence="1">The sequence shown here is derived from an EMBL/GenBank/DDBJ whole genome shotgun (WGS) entry which is preliminary data.</text>
</comment>
<accession>A0ABV0XKT3</accession>
<gene>
    <name evidence="1" type="ORF">AMECASPLE_036892</name>
</gene>
<name>A0ABV0XKT3_9TELE</name>
<evidence type="ECO:0000313" key="1">
    <source>
        <dbReference type="EMBL" id="MEQ2282085.1"/>
    </source>
</evidence>
<keyword evidence="2" id="KW-1185">Reference proteome</keyword>
<sequence>MSSFTKIDTKVVHDELHVSATVEEEGTGVSLSQTKKIKISYIVGKLAFVEPPKIYEQGTNLEGR</sequence>
<reference evidence="1 2" key="1">
    <citation type="submission" date="2021-06" db="EMBL/GenBank/DDBJ databases">
        <authorList>
            <person name="Palmer J.M."/>
        </authorList>
    </citation>
    <scope>NUCLEOTIDE SEQUENCE [LARGE SCALE GENOMIC DNA]</scope>
    <source>
        <strain evidence="1 2">AS_MEX2019</strain>
        <tissue evidence="1">Muscle</tissue>
    </source>
</reference>
<evidence type="ECO:0000313" key="2">
    <source>
        <dbReference type="Proteomes" id="UP001469553"/>
    </source>
</evidence>
<proteinExistence type="predicted"/>
<feature type="non-terminal residue" evidence="1">
    <location>
        <position position="64"/>
    </location>
</feature>